<reference evidence="1" key="2">
    <citation type="submission" date="2020-11" db="EMBL/GenBank/DDBJ databases">
        <authorList>
            <person name="McCartney M.A."/>
            <person name="Auch B."/>
            <person name="Kono T."/>
            <person name="Mallez S."/>
            <person name="Becker A."/>
            <person name="Gohl D.M."/>
            <person name="Silverstein K.A.T."/>
            <person name="Koren S."/>
            <person name="Bechman K.B."/>
            <person name="Herman A."/>
            <person name="Abrahante J.E."/>
            <person name="Garbe J."/>
        </authorList>
    </citation>
    <scope>NUCLEOTIDE SEQUENCE</scope>
    <source>
        <strain evidence="1">Duluth1</strain>
        <tissue evidence="1">Whole animal</tissue>
    </source>
</reference>
<comment type="caution">
    <text evidence="1">The sequence shown here is derived from an EMBL/GenBank/DDBJ whole genome shotgun (WGS) entry which is preliminary data.</text>
</comment>
<reference evidence="1" key="1">
    <citation type="journal article" date="2019" name="bioRxiv">
        <title>The Genome of the Zebra Mussel, Dreissena polymorpha: A Resource for Invasive Species Research.</title>
        <authorList>
            <person name="McCartney M.A."/>
            <person name="Auch B."/>
            <person name="Kono T."/>
            <person name="Mallez S."/>
            <person name="Zhang Y."/>
            <person name="Obille A."/>
            <person name="Becker A."/>
            <person name="Abrahante J.E."/>
            <person name="Garbe J."/>
            <person name="Badalamenti J.P."/>
            <person name="Herman A."/>
            <person name="Mangelson H."/>
            <person name="Liachko I."/>
            <person name="Sullivan S."/>
            <person name="Sone E.D."/>
            <person name="Koren S."/>
            <person name="Silverstein K.A.T."/>
            <person name="Beckman K.B."/>
            <person name="Gohl D.M."/>
        </authorList>
    </citation>
    <scope>NUCLEOTIDE SEQUENCE</scope>
    <source>
        <strain evidence="1">Duluth1</strain>
        <tissue evidence="1">Whole animal</tissue>
    </source>
</reference>
<organism evidence="1 2">
    <name type="scientific">Dreissena polymorpha</name>
    <name type="common">Zebra mussel</name>
    <name type="synonym">Mytilus polymorpha</name>
    <dbReference type="NCBI Taxonomy" id="45954"/>
    <lineage>
        <taxon>Eukaryota</taxon>
        <taxon>Metazoa</taxon>
        <taxon>Spiralia</taxon>
        <taxon>Lophotrochozoa</taxon>
        <taxon>Mollusca</taxon>
        <taxon>Bivalvia</taxon>
        <taxon>Autobranchia</taxon>
        <taxon>Heteroconchia</taxon>
        <taxon>Euheterodonta</taxon>
        <taxon>Imparidentia</taxon>
        <taxon>Neoheterodontei</taxon>
        <taxon>Myida</taxon>
        <taxon>Dreissenoidea</taxon>
        <taxon>Dreissenidae</taxon>
        <taxon>Dreissena</taxon>
    </lineage>
</organism>
<evidence type="ECO:0000313" key="1">
    <source>
        <dbReference type="EMBL" id="KAH3691095.1"/>
    </source>
</evidence>
<dbReference type="Proteomes" id="UP000828390">
    <property type="component" value="Unassembled WGS sequence"/>
</dbReference>
<sequence length="87" mass="9886">MAIRHELEALKNVAVKRFQIFDRIKPNMRTGDADSAWSARGICDADDDNADFGNVQDDACRKFIRNMNDMIINRISMRCLIGPRAVS</sequence>
<evidence type="ECO:0000313" key="2">
    <source>
        <dbReference type="Proteomes" id="UP000828390"/>
    </source>
</evidence>
<keyword evidence="2" id="KW-1185">Reference proteome</keyword>
<dbReference type="EMBL" id="JAIWYP010000045">
    <property type="protein sequence ID" value="KAH3691095.1"/>
    <property type="molecule type" value="Genomic_DNA"/>
</dbReference>
<proteinExistence type="predicted"/>
<name>A0A9D3Y370_DREPO</name>
<gene>
    <name evidence="1" type="ORF">DPMN_191770</name>
</gene>
<protein>
    <submittedName>
        <fullName evidence="1">Uncharacterized protein</fullName>
    </submittedName>
</protein>
<dbReference type="AlphaFoldDB" id="A0A9D3Y370"/>
<accession>A0A9D3Y370</accession>